<evidence type="ECO:0000313" key="6">
    <source>
        <dbReference type="EMBL" id="OGD74918.1"/>
    </source>
</evidence>
<reference evidence="6 7" key="1">
    <citation type="journal article" date="2016" name="Nat. Commun.">
        <title>Thousands of microbial genomes shed light on interconnected biogeochemical processes in an aquifer system.</title>
        <authorList>
            <person name="Anantharaman K."/>
            <person name="Brown C.T."/>
            <person name="Hug L.A."/>
            <person name="Sharon I."/>
            <person name="Castelle C.J."/>
            <person name="Probst A.J."/>
            <person name="Thomas B.C."/>
            <person name="Singh A."/>
            <person name="Wilkins M.J."/>
            <person name="Karaoz U."/>
            <person name="Brodie E.L."/>
            <person name="Williams K.H."/>
            <person name="Hubbard S.S."/>
            <person name="Banfield J.F."/>
        </authorList>
    </citation>
    <scope>NUCLEOTIDE SEQUENCE [LARGE SCALE GENOMIC DNA]</scope>
</reference>
<evidence type="ECO:0000256" key="2">
    <source>
        <dbReference type="ARBA" id="ARBA00022741"/>
    </source>
</evidence>
<dbReference type="SUPFAM" id="SSF55931">
    <property type="entry name" value="Glutamine synthetase/guanido kinase"/>
    <property type="match status" value="1"/>
</dbReference>
<dbReference type="EMBL" id="MFAF01000089">
    <property type="protein sequence ID" value="OGD74918.1"/>
    <property type="molecule type" value="Genomic_DNA"/>
</dbReference>
<evidence type="ECO:0000256" key="1">
    <source>
        <dbReference type="ARBA" id="ARBA00022679"/>
    </source>
</evidence>
<gene>
    <name evidence="6" type="ORF">A2Y64_08140</name>
</gene>
<dbReference type="GO" id="GO:0005524">
    <property type="term" value="F:ATP binding"/>
    <property type="evidence" value="ECO:0007669"/>
    <property type="project" value="UniProtKB-KW"/>
</dbReference>
<evidence type="ECO:0000313" key="7">
    <source>
        <dbReference type="Proteomes" id="UP000177187"/>
    </source>
</evidence>
<keyword evidence="1" id="KW-0808">Transferase</keyword>
<dbReference type="Proteomes" id="UP000177187">
    <property type="component" value="Unassembled WGS sequence"/>
</dbReference>
<dbReference type="STRING" id="1817816.A2Y64_08140"/>
<dbReference type="Gene3D" id="3.30.590.10">
    <property type="entry name" value="Glutamine synthetase/guanido kinase, catalytic domain"/>
    <property type="match status" value="1"/>
</dbReference>
<keyword evidence="3" id="KW-0418">Kinase</keyword>
<organism evidence="6 7">
    <name type="scientific">Candidatus Coatesbacteria bacterium RBG_13_66_14</name>
    <dbReference type="NCBI Taxonomy" id="1817816"/>
    <lineage>
        <taxon>Bacteria</taxon>
        <taxon>Candidatus Coatesiibacteriota</taxon>
    </lineage>
</organism>
<protein>
    <recommendedName>
        <fullName evidence="5">Phosphagen kinase C-terminal domain-containing protein</fullName>
    </recommendedName>
</protein>
<feature type="non-terminal residue" evidence="6">
    <location>
        <position position="290"/>
    </location>
</feature>
<evidence type="ECO:0000259" key="5">
    <source>
        <dbReference type="Pfam" id="PF00217"/>
    </source>
</evidence>
<sequence length="290" mass="31376">MVNLAPSLELLLCPPRWIAANANPVWLATRVTVIRNLVGAPFVPEGTDRRRLLEQLEVLTDVLGPGARQAVFDERGGTGWWSERALWPPILTEDARLYLGDGEDRWLILGGQDHAVYSVVETDPRRGGLLEQVSLFDDAFAAVGEAAHDDEHGYLTSSPRRAGAGVGVELVFHLPGLMLTRQLRRLLSAAAQLGFWGTAIGPVGGGMVTLVNLVALRHGPGEILESAGRVGELLTGAEESARGALLADRRNLVEDGVGRAWGILNRGTRFEELEAGTLCSWLRLGRCLDL</sequence>
<dbReference type="Pfam" id="PF00217">
    <property type="entry name" value="ATP-gua_Ptrans"/>
    <property type="match status" value="1"/>
</dbReference>
<comment type="caution">
    <text evidence="6">The sequence shown here is derived from an EMBL/GenBank/DDBJ whole genome shotgun (WGS) entry which is preliminary data.</text>
</comment>
<proteinExistence type="predicted"/>
<keyword evidence="4" id="KW-0067">ATP-binding</keyword>
<keyword evidence="2" id="KW-0547">Nucleotide-binding</keyword>
<evidence type="ECO:0000256" key="4">
    <source>
        <dbReference type="ARBA" id="ARBA00022840"/>
    </source>
</evidence>
<dbReference type="InterPro" id="IPR022414">
    <property type="entry name" value="ATP-guanido_PTrfase_cat"/>
</dbReference>
<feature type="domain" description="Phosphagen kinase C-terminal" evidence="5">
    <location>
        <begin position="136"/>
        <end position="195"/>
    </location>
</feature>
<evidence type="ECO:0000256" key="3">
    <source>
        <dbReference type="ARBA" id="ARBA00022777"/>
    </source>
</evidence>
<dbReference type="InterPro" id="IPR014746">
    <property type="entry name" value="Gln_synth/guanido_kin_cat_dom"/>
</dbReference>
<name>A0A1F5F5J6_9BACT</name>
<dbReference type="GO" id="GO:0016301">
    <property type="term" value="F:kinase activity"/>
    <property type="evidence" value="ECO:0007669"/>
    <property type="project" value="UniProtKB-KW"/>
</dbReference>
<accession>A0A1F5F5J6</accession>
<dbReference type="AlphaFoldDB" id="A0A1F5F5J6"/>